<feature type="domain" description="ATP-grasp" evidence="7">
    <location>
        <begin position="491"/>
        <end position="527"/>
    </location>
</feature>
<protein>
    <submittedName>
        <fullName evidence="8">Acetyltransferase</fullName>
    </submittedName>
</protein>
<name>A0A1H7WD94_9BACT</name>
<dbReference type="GO" id="GO:0016740">
    <property type="term" value="F:transferase activity"/>
    <property type="evidence" value="ECO:0007669"/>
    <property type="project" value="UniProtKB-KW"/>
</dbReference>
<dbReference type="Pfam" id="PF13549">
    <property type="entry name" value="ATP-grasp_5"/>
    <property type="match status" value="1"/>
</dbReference>
<dbReference type="GO" id="GO:0046872">
    <property type="term" value="F:metal ion binding"/>
    <property type="evidence" value="ECO:0007669"/>
    <property type="project" value="InterPro"/>
</dbReference>
<evidence type="ECO:0000256" key="4">
    <source>
        <dbReference type="ARBA" id="ARBA00060888"/>
    </source>
</evidence>
<dbReference type="Proteomes" id="UP000198744">
    <property type="component" value="Unassembled WGS sequence"/>
</dbReference>
<dbReference type="InterPro" id="IPR001763">
    <property type="entry name" value="Rhodanese-like_dom"/>
</dbReference>
<evidence type="ECO:0000256" key="5">
    <source>
        <dbReference type="PROSITE-ProRule" id="PRU00409"/>
    </source>
</evidence>
<sequence length="701" mass="76611">MERLFYPRSIVIIGLSAKPTNISRMVLENLLRWGYRGRIFGVNPHIDELNVSGVKMYRDVEDLPEIPDLAVCLLPARFVPEVAEKCGKLGISRMAVLSGGFSEFGGAGKQLSGLLLQNARKYHIRFVGPNALAMANTANGLCLPFIPIFPPVKGGMSIITQSGGVGLMLWNLLADENVGMAKFVSIGNKLDLDETDFLEYLDSDPETTIICMYLESMSSGKRLIQAAKKCRKPIVAYKSNTTSAGGRAALSHTASLSSDEDIIDAAFEEAGIIRIQNYGDLVAVAKVFELPPMHGNRIMVMSPAGGFAVIGADLCEKAGFEFADPGEDFYKSLNRFANAGVIKFSNPLDMGDIYDPHMAAHVAYEVMHNENVDGAIYIGQRPKMPEGNNVFRELFLTDLSKETYGSMLSSGKPLGVCLYGLSGYMHRVKKYTSFPIFNNPEEMVRAFAFQKDWHARRRTDQEILPENVYFKKENLQSWLDASGEVVGEEALELLSLTGIPAAVSGIARDEEEAVKLAQAMGYPVVMKVVSPDALHKTDAGGVAVGIGDADAVRRCFARIRRNLEAYKEGARFEGVRIQKMAGEGHDMFIGGKFDPSFGPAVVFGFGGIYVEVFKDVQTCLCPASAPLVRKKIEALQSYAILKGTRGGKPADIEGYADAIVRLSWLLTEYPEIREVDINPLRLFKDGSGLCALDARMAIAKG</sequence>
<reference evidence="8 9" key="1">
    <citation type="submission" date="2016-10" db="EMBL/GenBank/DDBJ databases">
        <authorList>
            <person name="de Groot N.N."/>
        </authorList>
    </citation>
    <scope>NUCLEOTIDE SEQUENCE [LARGE SCALE GENOMIC DNA]</scope>
    <source>
        <strain evidence="8 9">DSM 8423</strain>
    </source>
</reference>
<accession>A0A1H7WD94</accession>
<dbReference type="Gene3D" id="3.30.470.20">
    <property type="entry name" value="ATP-grasp fold, B domain"/>
    <property type="match status" value="1"/>
</dbReference>
<keyword evidence="9" id="KW-1185">Reference proteome</keyword>
<evidence type="ECO:0000313" key="8">
    <source>
        <dbReference type="EMBL" id="SEM19483.1"/>
    </source>
</evidence>
<dbReference type="PROSITE" id="PS50975">
    <property type="entry name" value="ATP_GRASP"/>
    <property type="match status" value="1"/>
</dbReference>
<keyword evidence="1" id="KW-0436">Ligase</keyword>
<keyword evidence="2 5" id="KW-0547">Nucleotide-binding</keyword>
<dbReference type="SUPFAM" id="SSF51735">
    <property type="entry name" value="NAD(P)-binding Rossmann-fold domains"/>
    <property type="match status" value="1"/>
</dbReference>
<comment type="similarity">
    <text evidence="4">In the N-terminal section; belongs to the acetate CoA ligase alpha subunit family.</text>
</comment>
<dbReference type="InterPro" id="IPR011761">
    <property type="entry name" value="ATP-grasp"/>
</dbReference>
<evidence type="ECO:0000256" key="3">
    <source>
        <dbReference type="ARBA" id="ARBA00022840"/>
    </source>
</evidence>
<proteinExistence type="inferred from homology"/>
<dbReference type="InterPro" id="IPR032875">
    <property type="entry name" value="Succ_CoA_lig_flav_dom"/>
</dbReference>
<dbReference type="STRING" id="43775.SAMN04489760_10688"/>
<dbReference type="SUPFAM" id="SSF56059">
    <property type="entry name" value="Glutathione synthetase ATP-binding domain-like"/>
    <property type="match status" value="1"/>
</dbReference>
<dbReference type="InterPro" id="IPR051538">
    <property type="entry name" value="Acyl-CoA_Synth/Transferase"/>
</dbReference>
<dbReference type="PANTHER" id="PTHR43334:SF1">
    <property type="entry name" value="3-HYDROXYPROPIONATE--COA LIGASE [ADP-FORMING]"/>
    <property type="match status" value="1"/>
</dbReference>
<evidence type="ECO:0000313" key="9">
    <source>
        <dbReference type="Proteomes" id="UP000198744"/>
    </source>
</evidence>
<feature type="domain" description="Rhodanese" evidence="6">
    <location>
        <begin position="88"/>
        <end position="113"/>
    </location>
</feature>
<dbReference type="SMART" id="SM00881">
    <property type="entry name" value="CoA_binding"/>
    <property type="match status" value="1"/>
</dbReference>
<dbReference type="InterPro" id="IPR013815">
    <property type="entry name" value="ATP_grasp_subdomain_1"/>
</dbReference>
<dbReference type="PROSITE" id="PS50206">
    <property type="entry name" value="RHODANESE_3"/>
    <property type="match status" value="1"/>
</dbReference>
<dbReference type="EMBL" id="FOBS01000006">
    <property type="protein sequence ID" value="SEM19483.1"/>
    <property type="molecule type" value="Genomic_DNA"/>
</dbReference>
<evidence type="ECO:0000256" key="2">
    <source>
        <dbReference type="ARBA" id="ARBA00022741"/>
    </source>
</evidence>
<dbReference type="Gene3D" id="3.30.1490.20">
    <property type="entry name" value="ATP-grasp fold, A domain"/>
    <property type="match status" value="1"/>
</dbReference>
<keyword evidence="3 5" id="KW-0067">ATP-binding</keyword>
<dbReference type="InterPro" id="IPR003781">
    <property type="entry name" value="CoA-bd"/>
</dbReference>
<keyword evidence="8" id="KW-0808">Transferase</keyword>
<organism evidence="8 9">
    <name type="scientific">Syntrophus gentianae</name>
    <dbReference type="NCBI Taxonomy" id="43775"/>
    <lineage>
        <taxon>Bacteria</taxon>
        <taxon>Pseudomonadati</taxon>
        <taxon>Thermodesulfobacteriota</taxon>
        <taxon>Syntrophia</taxon>
        <taxon>Syntrophales</taxon>
        <taxon>Syntrophaceae</taxon>
        <taxon>Syntrophus</taxon>
    </lineage>
</organism>
<dbReference type="Gene3D" id="3.40.50.720">
    <property type="entry name" value="NAD(P)-binding Rossmann-like Domain"/>
    <property type="match status" value="1"/>
</dbReference>
<dbReference type="FunFam" id="3.30.1490.20:FF:000020">
    <property type="entry name" value="Protein lysine acetyltransferase"/>
    <property type="match status" value="1"/>
</dbReference>
<evidence type="ECO:0000259" key="7">
    <source>
        <dbReference type="PROSITE" id="PS50975"/>
    </source>
</evidence>
<evidence type="ECO:0000259" key="6">
    <source>
        <dbReference type="PROSITE" id="PS50206"/>
    </source>
</evidence>
<gene>
    <name evidence="8" type="ORF">SAMN04489760_10688</name>
</gene>
<dbReference type="InterPro" id="IPR016102">
    <property type="entry name" value="Succinyl-CoA_synth-like"/>
</dbReference>
<dbReference type="AlphaFoldDB" id="A0A1H7WD94"/>
<dbReference type="Pfam" id="PF13380">
    <property type="entry name" value="CoA_binding_2"/>
    <property type="match status" value="1"/>
</dbReference>
<dbReference type="Pfam" id="PF13607">
    <property type="entry name" value="Succ_CoA_lig"/>
    <property type="match status" value="1"/>
</dbReference>
<dbReference type="SUPFAM" id="SSF52210">
    <property type="entry name" value="Succinyl-CoA synthetase domains"/>
    <property type="match status" value="2"/>
</dbReference>
<dbReference type="GO" id="GO:0016874">
    <property type="term" value="F:ligase activity"/>
    <property type="evidence" value="ECO:0007669"/>
    <property type="project" value="UniProtKB-KW"/>
</dbReference>
<dbReference type="GO" id="GO:0005524">
    <property type="term" value="F:ATP binding"/>
    <property type="evidence" value="ECO:0007669"/>
    <property type="project" value="UniProtKB-UniRule"/>
</dbReference>
<dbReference type="InterPro" id="IPR036291">
    <property type="entry name" value="NAD(P)-bd_dom_sf"/>
</dbReference>
<dbReference type="PANTHER" id="PTHR43334">
    <property type="entry name" value="ACETATE--COA LIGASE [ADP-FORMING]"/>
    <property type="match status" value="1"/>
</dbReference>
<dbReference type="Gene3D" id="3.40.50.261">
    <property type="entry name" value="Succinyl-CoA synthetase domains"/>
    <property type="match status" value="2"/>
</dbReference>
<evidence type="ECO:0000256" key="1">
    <source>
        <dbReference type="ARBA" id="ARBA00022598"/>
    </source>
</evidence>
<dbReference type="RefSeq" id="WP_175476389.1">
    <property type="nucleotide sequence ID" value="NZ_FOBS01000006.1"/>
</dbReference>